<name>A0A1F6A5B2_9BACT</name>
<keyword evidence="7" id="KW-0057">Aromatic amino acid biosynthesis</keyword>
<dbReference type="Proteomes" id="UP000177092">
    <property type="component" value="Unassembled WGS sequence"/>
</dbReference>
<evidence type="ECO:0000256" key="1">
    <source>
        <dbReference type="ARBA" id="ARBA00001633"/>
    </source>
</evidence>
<keyword evidence="5" id="KW-0210">Decarboxylase</keyword>
<organism evidence="10 11">
    <name type="scientific">Candidatus Gottesmanbacteria bacterium RIFCSPHIGHO2_02_FULL_40_13</name>
    <dbReference type="NCBI Taxonomy" id="1798384"/>
    <lineage>
        <taxon>Bacteria</taxon>
        <taxon>Candidatus Gottesmaniibacteriota</taxon>
    </lineage>
</organism>
<feature type="domain" description="Indole-3-glycerol phosphate synthase" evidence="9">
    <location>
        <begin position="15"/>
        <end position="240"/>
    </location>
</feature>
<dbReference type="PANTHER" id="PTHR22854:SF2">
    <property type="entry name" value="INDOLE-3-GLYCEROL-PHOSPHATE SYNTHASE"/>
    <property type="match status" value="1"/>
</dbReference>
<keyword evidence="8" id="KW-0456">Lyase</keyword>
<dbReference type="SUPFAM" id="SSF51366">
    <property type="entry name" value="Ribulose-phoshate binding barrel"/>
    <property type="match status" value="1"/>
</dbReference>
<dbReference type="InterPro" id="IPR011060">
    <property type="entry name" value="RibuloseP-bd_barrel"/>
</dbReference>
<dbReference type="InterPro" id="IPR013798">
    <property type="entry name" value="Indole-3-glycerol_P_synth_dom"/>
</dbReference>
<evidence type="ECO:0000256" key="7">
    <source>
        <dbReference type="ARBA" id="ARBA00023141"/>
    </source>
</evidence>
<comment type="pathway">
    <text evidence="2">Amino-acid biosynthesis; L-tryptophan biosynthesis; L-tryptophan from chorismate: step 4/5.</text>
</comment>
<dbReference type="EMBL" id="MFJN01000068">
    <property type="protein sequence ID" value="OGG19851.1"/>
    <property type="molecule type" value="Genomic_DNA"/>
</dbReference>
<comment type="catalytic activity">
    <reaction evidence="1">
        <text>1-(2-carboxyphenylamino)-1-deoxy-D-ribulose 5-phosphate + H(+) = (1S,2R)-1-C-(indol-3-yl)glycerol 3-phosphate + CO2 + H2O</text>
        <dbReference type="Rhea" id="RHEA:23476"/>
        <dbReference type="ChEBI" id="CHEBI:15377"/>
        <dbReference type="ChEBI" id="CHEBI:15378"/>
        <dbReference type="ChEBI" id="CHEBI:16526"/>
        <dbReference type="ChEBI" id="CHEBI:58613"/>
        <dbReference type="ChEBI" id="CHEBI:58866"/>
        <dbReference type="EC" id="4.1.1.48"/>
    </reaction>
</comment>
<evidence type="ECO:0000256" key="5">
    <source>
        <dbReference type="ARBA" id="ARBA00022793"/>
    </source>
</evidence>
<evidence type="ECO:0000256" key="2">
    <source>
        <dbReference type="ARBA" id="ARBA00004696"/>
    </source>
</evidence>
<dbReference type="GO" id="GO:0000162">
    <property type="term" value="P:L-tryptophan biosynthetic process"/>
    <property type="evidence" value="ECO:0007669"/>
    <property type="project" value="UniProtKB-UniPathway"/>
</dbReference>
<evidence type="ECO:0000256" key="8">
    <source>
        <dbReference type="ARBA" id="ARBA00023239"/>
    </source>
</evidence>
<sequence>MKITLDKIITNKIQEIAEKKKVRGFLNAIKIPKAGDISIIAEIKLASPSAGKLGDKEMGVRRAKKYESGGADAVSVVVDKKYFGGSYELLKRIKHTVSLPILTKDFIIDPYQICEAKVNGADAVLLIVKILKKNQLVQYIKLISELGMEPVVEVETEEELKVAVNTDARIIAVNARDLATFKVDIGKACELIKDIPKKFVSLGFSGVFDRRGIRNYKDAGATGVLVGTSLMKTNNIKGFLMSLRAT</sequence>
<keyword evidence="4" id="KW-0028">Amino-acid biosynthesis</keyword>
<evidence type="ECO:0000256" key="6">
    <source>
        <dbReference type="ARBA" id="ARBA00022822"/>
    </source>
</evidence>
<proteinExistence type="predicted"/>
<evidence type="ECO:0000256" key="3">
    <source>
        <dbReference type="ARBA" id="ARBA00012362"/>
    </source>
</evidence>
<evidence type="ECO:0000313" key="10">
    <source>
        <dbReference type="EMBL" id="OGG19851.1"/>
    </source>
</evidence>
<evidence type="ECO:0000256" key="4">
    <source>
        <dbReference type="ARBA" id="ARBA00022605"/>
    </source>
</evidence>
<protein>
    <recommendedName>
        <fullName evidence="3">indole-3-glycerol-phosphate synthase</fullName>
        <ecNumber evidence="3">4.1.1.48</ecNumber>
    </recommendedName>
</protein>
<comment type="caution">
    <text evidence="10">The sequence shown here is derived from an EMBL/GenBank/DDBJ whole genome shotgun (WGS) entry which is preliminary data.</text>
</comment>
<keyword evidence="6" id="KW-0822">Tryptophan biosynthesis</keyword>
<evidence type="ECO:0000313" key="11">
    <source>
        <dbReference type="Proteomes" id="UP000177092"/>
    </source>
</evidence>
<dbReference type="STRING" id="1798384.A3D03_00310"/>
<dbReference type="GO" id="GO:0004640">
    <property type="term" value="F:phosphoribosylanthranilate isomerase activity"/>
    <property type="evidence" value="ECO:0007669"/>
    <property type="project" value="TreeGrafter"/>
</dbReference>
<dbReference type="PANTHER" id="PTHR22854">
    <property type="entry name" value="TRYPTOPHAN BIOSYNTHESIS PROTEIN"/>
    <property type="match status" value="1"/>
</dbReference>
<dbReference type="InterPro" id="IPR013785">
    <property type="entry name" value="Aldolase_TIM"/>
</dbReference>
<dbReference type="InterPro" id="IPR045186">
    <property type="entry name" value="Indole-3-glycerol_P_synth"/>
</dbReference>
<dbReference type="EC" id="4.1.1.48" evidence="3"/>
<dbReference type="UniPathway" id="UPA00035">
    <property type="reaction ID" value="UER00043"/>
</dbReference>
<dbReference type="Pfam" id="PF00218">
    <property type="entry name" value="IGPS"/>
    <property type="match status" value="1"/>
</dbReference>
<dbReference type="GO" id="GO:0004425">
    <property type="term" value="F:indole-3-glycerol-phosphate synthase activity"/>
    <property type="evidence" value="ECO:0007669"/>
    <property type="project" value="UniProtKB-EC"/>
</dbReference>
<accession>A0A1F6A5B2</accession>
<dbReference type="CDD" id="cd00331">
    <property type="entry name" value="IGPS"/>
    <property type="match status" value="1"/>
</dbReference>
<dbReference type="AlphaFoldDB" id="A0A1F6A5B2"/>
<evidence type="ECO:0000259" key="9">
    <source>
        <dbReference type="Pfam" id="PF00218"/>
    </source>
</evidence>
<reference evidence="10 11" key="1">
    <citation type="journal article" date="2016" name="Nat. Commun.">
        <title>Thousands of microbial genomes shed light on interconnected biogeochemical processes in an aquifer system.</title>
        <authorList>
            <person name="Anantharaman K."/>
            <person name="Brown C.T."/>
            <person name="Hug L.A."/>
            <person name="Sharon I."/>
            <person name="Castelle C.J."/>
            <person name="Probst A.J."/>
            <person name="Thomas B.C."/>
            <person name="Singh A."/>
            <person name="Wilkins M.J."/>
            <person name="Karaoz U."/>
            <person name="Brodie E.L."/>
            <person name="Williams K.H."/>
            <person name="Hubbard S.S."/>
            <person name="Banfield J.F."/>
        </authorList>
    </citation>
    <scope>NUCLEOTIDE SEQUENCE [LARGE SCALE GENOMIC DNA]</scope>
</reference>
<dbReference type="Gene3D" id="3.20.20.70">
    <property type="entry name" value="Aldolase class I"/>
    <property type="match status" value="1"/>
</dbReference>
<gene>
    <name evidence="10" type="ORF">A3D03_00310</name>
</gene>